<dbReference type="Proteomes" id="UP000242875">
    <property type="component" value="Unassembled WGS sequence"/>
</dbReference>
<gene>
    <name evidence="1" type="ORF">BZG36_05646</name>
</gene>
<comment type="caution">
    <text evidence="1">The sequence shown here is derived from an EMBL/GenBank/DDBJ whole genome shotgun (WGS) entry which is preliminary data.</text>
</comment>
<evidence type="ECO:0000313" key="2">
    <source>
        <dbReference type="Proteomes" id="UP000242875"/>
    </source>
</evidence>
<accession>A0A261XT00</accession>
<proteinExistence type="predicted"/>
<evidence type="ECO:0000313" key="1">
    <source>
        <dbReference type="EMBL" id="OZJ01486.1"/>
    </source>
</evidence>
<keyword evidence="2" id="KW-1185">Reference proteome</keyword>
<reference evidence="1 2" key="1">
    <citation type="journal article" date="2017" name="Mycologia">
        <title>Bifiguratus adelaidae, gen. et sp. nov., a new member of Mucoromycotina in endophytic and soil-dwelling habitats.</title>
        <authorList>
            <person name="Torres-Cruz T.J."/>
            <person name="Billingsley Tobias T.L."/>
            <person name="Almatruk M."/>
            <person name="Hesse C."/>
            <person name="Kuske C.R."/>
            <person name="Desiro A."/>
            <person name="Benucci G.M."/>
            <person name="Bonito G."/>
            <person name="Stajich J.E."/>
            <person name="Dunlap C."/>
            <person name="Arnold A.E."/>
            <person name="Porras-Alfaro A."/>
        </authorList>
    </citation>
    <scope>NUCLEOTIDE SEQUENCE [LARGE SCALE GENOMIC DNA]</scope>
    <source>
        <strain evidence="1 2">AZ0501</strain>
    </source>
</reference>
<evidence type="ECO:0008006" key="3">
    <source>
        <dbReference type="Google" id="ProtNLM"/>
    </source>
</evidence>
<dbReference type="EMBL" id="MVBO01000336">
    <property type="protein sequence ID" value="OZJ01486.1"/>
    <property type="molecule type" value="Genomic_DNA"/>
</dbReference>
<dbReference type="CDD" id="cd12148">
    <property type="entry name" value="fungal_TF_MHR"/>
    <property type="match status" value="1"/>
</dbReference>
<dbReference type="AlphaFoldDB" id="A0A261XT00"/>
<name>A0A261XT00_9FUNG</name>
<organism evidence="1 2">
    <name type="scientific">Bifiguratus adelaidae</name>
    <dbReference type="NCBI Taxonomy" id="1938954"/>
    <lineage>
        <taxon>Eukaryota</taxon>
        <taxon>Fungi</taxon>
        <taxon>Fungi incertae sedis</taxon>
        <taxon>Mucoromycota</taxon>
        <taxon>Mucoromycotina</taxon>
        <taxon>Endogonomycetes</taxon>
        <taxon>Endogonales</taxon>
        <taxon>Endogonales incertae sedis</taxon>
        <taxon>Bifiguratus</taxon>
    </lineage>
</organism>
<protein>
    <recommendedName>
        <fullName evidence="3">Transcription factor domain-containing protein</fullName>
    </recommendedName>
</protein>
<dbReference type="OrthoDB" id="2369992at2759"/>
<sequence>MLYDEFRNLDPAIAALSDEISILSSRGALAYYNPDFRTVPPPRSSPSSDSSVLQAHLQTEANHDSRAGDCSLLQAHGHNIQTRFPSSIVLRASDGRLLKWIVSPNGTGLSIFTNLHSLEELSLFTTYGWHANIPCRIIPNPSIPKTSSRPVGNSLRVRERKCLFTNPDHEMHFRRVEIRRHSAAGGRITAPDLEPRRWIFFLLKTYFSLNLPPYLHESTFWKQYALMGDPMQSALVMAICATVTTDNWQALNTLGDRYLSSAEAKRLCEYYASCAQEFADEIFDDEPLNALKTFALLIQHHKITQPVKSSVTLTCHALRIGYSMQSKYTDVLAMNNISADIAIAKVEAQEWLRIMWSIYEFLFWEVKSSKSAVILQEDSWARLQKLRYFSTSHGDVQKYGEMRNSNQIISRTELATRIQELPYVDILPDEGDEKRGVLENYRHVTALWKKDFKPNNPFSDMLRNVIFDVPEYVSIDFYLKVEQSLLDWYLQIPSEIRYTDSPLRPISMEELIRNAATYSQLEALGNLWSRWITIHLRFLPESMNDFGSPIYAQERFVHNALATCIVLSRNMSTSLFYIFHHLKRDIHLSYLRLACQVNWVVANTEGLDAEYVLSAKRDLLTSLFTLLKCFCRFNINPSISASDSLRLDTVKSEVILHFTKNQQLAEYLRGRCGFGLRGQELELLLAVLRSDCVQNFEETLDLG</sequence>